<keyword evidence="3" id="KW-1185">Reference proteome</keyword>
<gene>
    <name evidence="2" type="ORF">Vbra_6605</name>
</gene>
<dbReference type="GO" id="GO:0004843">
    <property type="term" value="F:cysteine-type deubiquitinase activity"/>
    <property type="evidence" value="ECO:0007669"/>
    <property type="project" value="InterPro"/>
</dbReference>
<dbReference type="CDD" id="cd02257">
    <property type="entry name" value="Peptidase_C19"/>
    <property type="match status" value="1"/>
</dbReference>
<name>A0A0G4H5Q6_VITBC</name>
<organism evidence="2 3">
    <name type="scientific">Vitrella brassicaformis (strain CCMP3155)</name>
    <dbReference type="NCBI Taxonomy" id="1169540"/>
    <lineage>
        <taxon>Eukaryota</taxon>
        <taxon>Sar</taxon>
        <taxon>Alveolata</taxon>
        <taxon>Colpodellida</taxon>
        <taxon>Vitrellaceae</taxon>
        <taxon>Vitrella</taxon>
    </lineage>
</organism>
<dbReference type="GO" id="GO:0016579">
    <property type="term" value="P:protein deubiquitination"/>
    <property type="evidence" value="ECO:0007669"/>
    <property type="project" value="InterPro"/>
</dbReference>
<feature type="domain" description="Peptidase C19 ubiquitin carboxyl-terminal hydrolase" evidence="1">
    <location>
        <begin position="47"/>
        <end position="364"/>
    </location>
</feature>
<protein>
    <recommendedName>
        <fullName evidence="1">Peptidase C19 ubiquitin carboxyl-terminal hydrolase domain-containing protein</fullName>
    </recommendedName>
</protein>
<proteinExistence type="predicted"/>
<dbReference type="Gene3D" id="3.90.70.10">
    <property type="entry name" value="Cysteine proteinases"/>
    <property type="match status" value="1"/>
</dbReference>
<dbReference type="Pfam" id="PF00443">
    <property type="entry name" value="UCH"/>
    <property type="match status" value="1"/>
</dbReference>
<dbReference type="InterPro" id="IPR001394">
    <property type="entry name" value="Peptidase_C19_UCH"/>
</dbReference>
<sequence length="424" mass="47119">MAASPQSRISNRRYLIGADDDVLQEGDDADLEPALVGLIRRSGQAEMTCHLLGLLQLLTHAPSLVRFLVSHFHSCTCCESRAVSHRGDVGRLSVEDGLWTGMCFLCLAEKLALHTYRESVADGRRRRSLYLKEWVDNISSINGSFTPKAEQDASECFAGLIDNSEMSQRSGRQEQQFEADHLSEIPTHRLIGASLDTTIKCTICSAVRHKTEYAHTLLAAAQRPHYDIYHPETAPIKMEDAITGWATGGGGTDSGGEVEDVDCALCAKRTPTRITKEIHSHRQLFLVSISRYLLKPAGVRRHPVTGQEEPILSGEDRDPRPVMCPLVYKVDDRGEERSYRLVGIESHVDHGGKQRMGHYVAWVMLWRMRAGKAIPDMASAWTCWNHGIRVDMLESSIFWIAHVGVLGNIVKAPCARILESGADL</sequence>
<evidence type="ECO:0000259" key="1">
    <source>
        <dbReference type="Pfam" id="PF00443"/>
    </source>
</evidence>
<evidence type="ECO:0000313" key="3">
    <source>
        <dbReference type="Proteomes" id="UP000041254"/>
    </source>
</evidence>
<dbReference type="VEuPathDB" id="CryptoDB:Vbra_6605"/>
<reference evidence="2 3" key="1">
    <citation type="submission" date="2014-11" db="EMBL/GenBank/DDBJ databases">
        <authorList>
            <person name="Zhu J."/>
            <person name="Qi W."/>
            <person name="Song R."/>
        </authorList>
    </citation>
    <scope>NUCLEOTIDE SEQUENCE [LARGE SCALE GENOMIC DNA]</scope>
</reference>
<dbReference type="SUPFAM" id="SSF54001">
    <property type="entry name" value="Cysteine proteinases"/>
    <property type="match status" value="1"/>
</dbReference>
<dbReference type="InParanoid" id="A0A0G4H5Q6"/>
<dbReference type="Proteomes" id="UP000041254">
    <property type="component" value="Unassembled WGS sequence"/>
</dbReference>
<dbReference type="InterPro" id="IPR038765">
    <property type="entry name" value="Papain-like_cys_pep_sf"/>
</dbReference>
<dbReference type="AlphaFoldDB" id="A0A0G4H5Q6"/>
<accession>A0A0G4H5Q6</accession>
<dbReference type="EMBL" id="CDMY01001028">
    <property type="protein sequence ID" value="CEM39168.1"/>
    <property type="molecule type" value="Genomic_DNA"/>
</dbReference>
<evidence type="ECO:0000313" key="2">
    <source>
        <dbReference type="EMBL" id="CEM39168.1"/>
    </source>
</evidence>